<organism evidence="2 3">
    <name type="scientific">Bondarzewia mesenterica</name>
    <dbReference type="NCBI Taxonomy" id="1095465"/>
    <lineage>
        <taxon>Eukaryota</taxon>
        <taxon>Fungi</taxon>
        <taxon>Dikarya</taxon>
        <taxon>Basidiomycota</taxon>
        <taxon>Agaricomycotina</taxon>
        <taxon>Agaricomycetes</taxon>
        <taxon>Russulales</taxon>
        <taxon>Bondarzewiaceae</taxon>
        <taxon>Bondarzewia</taxon>
    </lineage>
</organism>
<feature type="compositionally biased region" description="Basic and acidic residues" evidence="1">
    <location>
        <begin position="1"/>
        <end position="25"/>
    </location>
</feature>
<feature type="compositionally biased region" description="Low complexity" evidence="1">
    <location>
        <begin position="29"/>
        <end position="38"/>
    </location>
</feature>
<feature type="compositionally biased region" description="Basic residues" evidence="1">
    <location>
        <begin position="68"/>
        <end position="78"/>
    </location>
</feature>
<reference evidence="2 3" key="1">
    <citation type="submission" date="2019-02" db="EMBL/GenBank/DDBJ databases">
        <title>Genome sequencing of the rare red list fungi Bondarzewia mesenterica.</title>
        <authorList>
            <person name="Buettner E."/>
            <person name="Kellner H."/>
        </authorList>
    </citation>
    <scope>NUCLEOTIDE SEQUENCE [LARGE SCALE GENOMIC DNA]</scope>
    <source>
        <strain evidence="2 3">DSM 108281</strain>
    </source>
</reference>
<feature type="region of interest" description="Disordered" evidence="1">
    <location>
        <begin position="1"/>
        <end position="39"/>
    </location>
</feature>
<feature type="compositionally biased region" description="Polar residues" evidence="1">
    <location>
        <begin position="90"/>
        <end position="102"/>
    </location>
</feature>
<comment type="caution">
    <text evidence="2">The sequence shown here is derived from an EMBL/GenBank/DDBJ whole genome shotgun (WGS) entry which is preliminary data.</text>
</comment>
<accession>A0A4S4LP18</accession>
<evidence type="ECO:0000256" key="1">
    <source>
        <dbReference type="SAM" id="MobiDB-lite"/>
    </source>
</evidence>
<dbReference type="EMBL" id="SGPL01000371">
    <property type="protein sequence ID" value="THH13268.1"/>
    <property type="molecule type" value="Genomic_DNA"/>
</dbReference>
<feature type="region of interest" description="Disordered" evidence="1">
    <location>
        <begin position="54"/>
        <end position="102"/>
    </location>
</feature>
<dbReference type="AlphaFoldDB" id="A0A4S4LP18"/>
<dbReference type="Proteomes" id="UP000310158">
    <property type="component" value="Unassembled WGS sequence"/>
</dbReference>
<gene>
    <name evidence="2" type="ORF">EW146_g6929</name>
</gene>
<proteinExistence type="predicted"/>
<evidence type="ECO:0000313" key="2">
    <source>
        <dbReference type="EMBL" id="THH13268.1"/>
    </source>
</evidence>
<protein>
    <submittedName>
        <fullName evidence="2">Uncharacterized protein</fullName>
    </submittedName>
</protein>
<keyword evidence="3" id="KW-1185">Reference proteome</keyword>
<sequence length="102" mass="11285">MAMDKDESILSDHPTKKWHHQHTEDVYADDGNNADADASQPFCYKRQKTTKVVSSQIVEVQDEPSKGRAVKKAKKLPKSHPDADAKAEANTDNSLKANSPLV</sequence>
<feature type="compositionally biased region" description="Basic and acidic residues" evidence="1">
    <location>
        <begin position="79"/>
        <end position="89"/>
    </location>
</feature>
<name>A0A4S4LP18_9AGAM</name>
<evidence type="ECO:0000313" key="3">
    <source>
        <dbReference type="Proteomes" id="UP000310158"/>
    </source>
</evidence>